<sequence>MTPPFLGNNRPAHRFLALSSAFPHPAELHSTYRRTEHLQIGRWLDSFQDQSLGDSAPYFFRAARDRTELSVCGLLGQLLRQSGLDKNMDFGAAQIKSQMKMFESIDSTATKSGLDLWAEICSCLPNPDQEDGANNAFSDSFMDSYPPGTSQGEAPDFAAQVALKPWAPLQDSEVYLASLEKKLRRIKGLNQELTSKDMLRTLAQAKKECWDRFLQEKLASEFFVDGLDSDESTLEHFKRWLQPDKVAISTEEVQYLIPPESQVEKSVSGDEPAVAEQ</sequence>
<dbReference type="GO" id="GO:0044782">
    <property type="term" value="P:cilium organization"/>
    <property type="evidence" value="ECO:0007669"/>
    <property type="project" value="TreeGrafter"/>
</dbReference>
<evidence type="ECO:0008006" key="3">
    <source>
        <dbReference type="Google" id="ProtNLM"/>
    </source>
</evidence>
<dbReference type="EMBL" id="KB031042">
    <property type="protein sequence ID" value="ELK05540.1"/>
    <property type="molecule type" value="Genomic_DNA"/>
</dbReference>
<accession>L5K1U4</accession>
<protein>
    <recommendedName>
        <fullName evidence="3">Coiled-coil domain-containing protein 32</fullName>
    </recommendedName>
</protein>
<gene>
    <name evidence="1" type="ORF">PAL_GLEAN10023613</name>
</gene>
<evidence type="ECO:0000313" key="2">
    <source>
        <dbReference type="Proteomes" id="UP000010552"/>
    </source>
</evidence>
<dbReference type="PANTHER" id="PTHR31800">
    <property type="entry name" value="COILED-COIL DOMAIN-CONTAINING PROTEIN 32"/>
    <property type="match status" value="1"/>
</dbReference>
<dbReference type="FunCoup" id="L5K1U4">
    <property type="interactions" value="1041"/>
</dbReference>
<dbReference type="AlphaFoldDB" id="L5K1U4"/>
<reference evidence="2" key="1">
    <citation type="journal article" date="2013" name="Science">
        <title>Comparative analysis of bat genomes provides insight into the evolution of flight and immunity.</title>
        <authorList>
            <person name="Zhang G."/>
            <person name="Cowled C."/>
            <person name="Shi Z."/>
            <person name="Huang Z."/>
            <person name="Bishop-Lilly K.A."/>
            <person name="Fang X."/>
            <person name="Wynne J.W."/>
            <person name="Xiong Z."/>
            <person name="Baker M.L."/>
            <person name="Zhao W."/>
            <person name="Tachedjian M."/>
            <person name="Zhu Y."/>
            <person name="Zhou P."/>
            <person name="Jiang X."/>
            <person name="Ng J."/>
            <person name="Yang L."/>
            <person name="Wu L."/>
            <person name="Xiao J."/>
            <person name="Feng Y."/>
            <person name="Chen Y."/>
            <person name="Sun X."/>
            <person name="Zhang Y."/>
            <person name="Marsh G.A."/>
            <person name="Crameri G."/>
            <person name="Broder C.C."/>
            <person name="Frey K.G."/>
            <person name="Wang L.F."/>
            <person name="Wang J."/>
        </authorList>
    </citation>
    <scope>NUCLEOTIDE SEQUENCE [LARGE SCALE GENOMIC DNA]</scope>
</reference>
<dbReference type="STRING" id="9402.L5K1U4"/>
<dbReference type="InterPro" id="IPR028039">
    <property type="entry name" value="CCDC32"/>
</dbReference>
<evidence type="ECO:0000313" key="1">
    <source>
        <dbReference type="EMBL" id="ELK05540.1"/>
    </source>
</evidence>
<keyword evidence="2" id="KW-1185">Reference proteome</keyword>
<proteinExistence type="predicted"/>
<name>L5K1U4_PTEAL</name>
<dbReference type="eggNOG" id="KOG4106">
    <property type="taxonomic scope" value="Eukaryota"/>
</dbReference>
<dbReference type="InParanoid" id="L5K1U4"/>
<dbReference type="PANTHER" id="PTHR31800:SF1">
    <property type="entry name" value="COILED-COIL DOMAIN-CONTAINING PROTEIN 32"/>
    <property type="match status" value="1"/>
</dbReference>
<dbReference type="Pfam" id="PF14989">
    <property type="entry name" value="CCDC32"/>
    <property type="match status" value="1"/>
</dbReference>
<organism evidence="1 2">
    <name type="scientific">Pteropus alecto</name>
    <name type="common">Black flying fox</name>
    <dbReference type="NCBI Taxonomy" id="9402"/>
    <lineage>
        <taxon>Eukaryota</taxon>
        <taxon>Metazoa</taxon>
        <taxon>Chordata</taxon>
        <taxon>Craniata</taxon>
        <taxon>Vertebrata</taxon>
        <taxon>Euteleostomi</taxon>
        <taxon>Mammalia</taxon>
        <taxon>Eutheria</taxon>
        <taxon>Laurasiatheria</taxon>
        <taxon>Chiroptera</taxon>
        <taxon>Yinpterochiroptera</taxon>
        <taxon>Pteropodoidea</taxon>
        <taxon>Pteropodidae</taxon>
        <taxon>Pteropodinae</taxon>
        <taxon>Pteropus</taxon>
    </lineage>
</organism>
<dbReference type="Proteomes" id="UP000010552">
    <property type="component" value="Unassembled WGS sequence"/>
</dbReference>